<gene>
    <name evidence="1" type="ORF">HOLleu_44886</name>
</gene>
<dbReference type="Proteomes" id="UP001152320">
    <property type="component" value="Unassembled WGS sequence"/>
</dbReference>
<protein>
    <submittedName>
        <fullName evidence="1">Uncharacterized protein</fullName>
    </submittedName>
</protein>
<name>A0A9Q1BA76_HOLLE</name>
<keyword evidence="2" id="KW-1185">Reference proteome</keyword>
<accession>A0A9Q1BA76</accession>
<evidence type="ECO:0000313" key="2">
    <source>
        <dbReference type="Proteomes" id="UP001152320"/>
    </source>
</evidence>
<comment type="caution">
    <text evidence="1">The sequence shown here is derived from an EMBL/GenBank/DDBJ whole genome shotgun (WGS) entry which is preliminary data.</text>
</comment>
<evidence type="ECO:0000313" key="1">
    <source>
        <dbReference type="EMBL" id="KAJ8017599.1"/>
    </source>
</evidence>
<organism evidence="1 2">
    <name type="scientific">Holothuria leucospilota</name>
    <name type="common">Black long sea cucumber</name>
    <name type="synonym">Mertensiothuria leucospilota</name>
    <dbReference type="NCBI Taxonomy" id="206669"/>
    <lineage>
        <taxon>Eukaryota</taxon>
        <taxon>Metazoa</taxon>
        <taxon>Echinodermata</taxon>
        <taxon>Eleutherozoa</taxon>
        <taxon>Echinozoa</taxon>
        <taxon>Holothuroidea</taxon>
        <taxon>Aspidochirotacea</taxon>
        <taxon>Aspidochirotida</taxon>
        <taxon>Holothuriidae</taxon>
        <taxon>Holothuria</taxon>
    </lineage>
</organism>
<proteinExistence type="predicted"/>
<reference evidence="1" key="1">
    <citation type="submission" date="2021-10" db="EMBL/GenBank/DDBJ databases">
        <title>Tropical sea cucumber genome reveals ecological adaptation and Cuvierian tubules defense mechanism.</title>
        <authorList>
            <person name="Chen T."/>
        </authorList>
    </citation>
    <scope>NUCLEOTIDE SEQUENCE</scope>
    <source>
        <strain evidence="1">Nanhai2018</strain>
        <tissue evidence="1">Muscle</tissue>
    </source>
</reference>
<dbReference type="AlphaFoldDB" id="A0A9Q1BA76"/>
<dbReference type="EMBL" id="JAIZAY010001397">
    <property type="protein sequence ID" value="KAJ8017599.1"/>
    <property type="molecule type" value="Genomic_DNA"/>
</dbReference>
<sequence>MSMKAKTFAGPAIYKGVSANGRAREKKIRRKKKKTFAELFRNVGNNEFNEGDDIPSVSFASTSSIPRPYVPYAERKKRAQKEWAHHREALQHALVENFHEHHDKCFVNSCPEPPLNRCLDCGCQIFYCGQHVRQYHQRKLHLPEILKVKRSDKLISCSNLK</sequence>